<dbReference type="AlphaFoldDB" id="K5WFB3"/>
<organism evidence="2 3">
    <name type="scientific">Agaricus bisporus var. burnettii (strain JB137-S8 / ATCC MYA-4627 / FGSC 10392)</name>
    <name type="common">White button mushroom</name>
    <dbReference type="NCBI Taxonomy" id="597362"/>
    <lineage>
        <taxon>Eukaryota</taxon>
        <taxon>Fungi</taxon>
        <taxon>Dikarya</taxon>
        <taxon>Basidiomycota</taxon>
        <taxon>Agaricomycotina</taxon>
        <taxon>Agaricomycetes</taxon>
        <taxon>Agaricomycetidae</taxon>
        <taxon>Agaricales</taxon>
        <taxon>Agaricineae</taxon>
        <taxon>Agaricaceae</taxon>
        <taxon>Agaricus</taxon>
    </lineage>
</organism>
<name>K5WFB3_AGABU</name>
<dbReference type="KEGG" id="abp:AGABI1DRAFT133817"/>
<protein>
    <submittedName>
        <fullName evidence="2">Uncharacterized protein</fullName>
    </submittedName>
</protein>
<reference evidence="3" key="1">
    <citation type="journal article" date="2012" name="Proc. Natl. Acad. Sci. U.S.A.">
        <title>Genome sequence of the button mushroom Agaricus bisporus reveals mechanisms governing adaptation to a humic-rich ecological niche.</title>
        <authorList>
            <person name="Morin E."/>
            <person name="Kohler A."/>
            <person name="Baker A.R."/>
            <person name="Foulongne-Oriol M."/>
            <person name="Lombard V."/>
            <person name="Nagy L.G."/>
            <person name="Ohm R.A."/>
            <person name="Patyshakuliyeva A."/>
            <person name="Brun A."/>
            <person name="Aerts A.L."/>
            <person name="Bailey A.M."/>
            <person name="Billette C."/>
            <person name="Coutinho P.M."/>
            <person name="Deakin G."/>
            <person name="Doddapaneni H."/>
            <person name="Floudas D."/>
            <person name="Grimwood J."/>
            <person name="Hilden K."/>
            <person name="Kuees U."/>
            <person name="LaButti K.M."/>
            <person name="Lapidus A."/>
            <person name="Lindquist E.A."/>
            <person name="Lucas S.M."/>
            <person name="Murat C."/>
            <person name="Riley R.W."/>
            <person name="Salamov A.A."/>
            <person name="Schmutz J."/>
            <person name="Subramanian V."/>
            <person name="Woesten H.A.B."/>
            <person name="Xu J."/>
            <person name="Eastwood D.C."/>
            <person name="Foster G.D."/>
            <person name="Sonnenberg A.S."/>
            <person name="Cullen D."/>
            <person name="de Vries R.P."/>
            <person name="Lundell T."/>
            <person name="Hibbett D.S."/>
            <person name="Henrissat B."/>
            <person name="Burton K.S."/>
            <person name="Kerrigan R.W."/>
            <person name="Challen M.P."/>
            <person name="Grigoriev I.V."/>
            <person name="Martin F."/>
        </authorList>
    </citation>
    <scope>NUCLEOTIDE SEQUENCE [LARGE SCALE GENOMIC DNA]</scope>
    <source>
        <strain evidence="3">JB137-S8 / ATCC MYA-4627 / FGSC 10392</strain>
    </source>
</reference>
<gene>
    <name evidence="2" type="ORF">AGABI1DRAFT_133817</name>
</gene>
<evidence type="ECO:0000313" key="3">
    <source>
        <dbReference type="Proteomes" id="UP000008493"/>
    </source>
</evidence>
<keyword evidence="3" id="KW-1185">Reference proteome</keyword>
<proteinExistence type="predicted"/>
<dbReference type="Proteomes" id="UP000008493">
    <property type="component" value="Unassembled WGS sequence"/>
</dbReference>
<evidence type="ECO:0000256" key="1">
    <source>
        <dbReference type="SAM" id="MobiDB-lite"/>
    </source>
</evidence>
<dbReference type="InParanoid" id="K5WFB3"/>
<dbReference type="GeneID" id="18828054"/>
<sequence>MSRPERETQGKHEGASKGWHDARSGASIFKMFCQPRLGLEAPALAQLAMALASWPMMLALAQDAAHRYYES</sequence>
<evidence type="ECO:0000313" key="2">
    <source>
        <dbReference type="EMBL" id="EKM73961.1"/>
    </source>
</evidence>
<dbReference type="HOGENOM" id="CLU_2739432_0_0_1"/>
<accession>K5WFB3</accession>
<dbReference type="EMBL" id="JH971806">
    <property type="protein sequence ID" value="EKM73961.1"/>
    <property type="molecule type" value="Genomic_DNA"/>
</dbReference>
<feature type="region of interest" description="Disordered" evidence="1">
    <location>
        <begin position="1"/>
        <end position="20"/>
    </location>
</feature>
<dbReference type="RefSeq" id="XP_007335400.1">
    <property type="nucleotide sequence ID" value="XM_007335338.1"/>
</dbReference>